<dbReference type="Proteomes" id="UP000653002">
    <property type="component" value="Unassembled WGS sequence"/>
</dbReference>
<dbReference type="SFLD" id="SFLDS00029">
    <property type="entry name" value="Radical_SAM"/>
    <property type="match status" value="1"/>
</dbReference>
<feature type="non-terminal residue" evidence="6">
    <location>
        <position position="54"/>
    </location>
</feature>
<dbReference type="InterPro" id="IPR058240">
    <property type="entry name" value="rSAM_sf"/>
</dbReference>
<comment type="cofactor">
    <cofactor evidence="1">
        <name>[4Fe-4S] cluster</name>
        <dbReference type="ChEBI" id="CHEBI:49883"/>
    </cofactor>
</comment>
<dbReference type="SUPFAM" id="SSF102114">
    <property type="entry name" value="Radical SAM enzymes"/>
    <property type="match status" value="1"/>
</dbReference>
<keyword evidence="3" id="KW-0479">Metal-binding</keyword>
<dbReference type="EMBL" id="JAABFR010000856">
    <property type="protein sequence ID" value="MBD4336644.1"/>
    <property type="molecule type" value="Genomic_DNA"/>
</dbReference>
<dbReference type="InterPro" id="IPR013785">
    <property type="entry name" value="Aldolase_TIM"/>
</dbReference>
<evidence type="ECO:0000256" key="1">
    <source>
        <dbReference type="ARBA" id="ARBA00001966"/>
    </source>
</evidence>
<comment type="caution">
    <text evidence="6">The sequence shown here is derived from an EMBL/GenBank/DDBJ whole genome shotgun (WGS) entry which is preliminary data.</text>
</comment>
<dbReference type="AlphaFoldDB" id="A0A8I0H647"/>
<keyword evidence="5" id="KW-0411">Iron-sulfur</keyword>
<evidence type="ECO:0000313" key="6">
    <source>
        <dbReference type="EMBL" id="MBD4336644.1"/>
    </source>
</evidence>
<accession>A0A8I0H647</accession>
<evidence type="ECO:0000256" key="3">
    <source>
        <dbReference type="ARBA" id="ARBA00022723"/>
    </source>
</evidence>
<gene>
    <name evidence="6" type="ORF">GUH15_11365</name>
</gene>
<dbReference type="GO" id="GO:0003824">
    <property type="term" value="F:catalytic activity"/>
    <property type="evidence" value="ECO:0007669"/>
    <property type="project" value="InterPro"/>
</dbReference>
<proteinExistence type="predicted"/>
<dbReference type="GO" id="GO:0051536">
    <property type="term" value="F:iron-sulfur cluster binding"/>
    <property type="evidence" value="ECO:0007669"/>
    <property type="project" value="UniProtKB-KW"/>
</dbReference>
<dbReference type="GO" id="GO:0046872">
    <property type="term" value="F:metal ion binding"/>
    <property type="evidence" value="ECO:0007669"/>
    <property type="project" value="UniProtKB-KW"/>
</dbReference>
<organism evidence="6 7">
    <name type="scientific">Xanthomonas citri pv. citri</name>
    <dbReference type="NCBI Taxonomy" id="611301"/>
    <lineage>
        <taxon>Bacteria</taxon>
        <taxon>Pseudomonadati</taxon>
        <taxon>Pseudomonadota</taxon>
        <taxon>Gammaproteobacteria</taxon>
        <taxon>Lysobacterales</taxon>
        <taxon>Lysobacteraceae</taxon>
        <taxon>Xanthomonas</taxon>
    </lineage>
</organism>
<keyword evidence="2" id="KW-0949">S-adenosyl-L-methionine</keyword>
<keyword evidence="4" id="KW-0408">Iron</keyword>
<dbReference type="Gene3D" id="3.20.20.70">
    <property type="entry name" value="Aldolase class I"/>
    <property type="match status" value="1"/>
</dbReference>
<dbReference type="InterPro" id="IPR007197">
    <property type="entry name" value="rSAM"/>
</dbReference>
<evidence type="ECO:0000256" key="5">
    <source>
        <dbReference type="ARBA" id="ARBA00023014"/>
    </source>
</evidence>
<reference evidence="6" key="1">
    <citation type="submission" date="2020-01" db="EMBL/GenBank/DDBJ databases">
        <authorList>
            <person name="Richard D."/>
        </authorList>
    </citation>
    <scope>NUCLEOTIDE SEQUENCE</scope>
    <source>
        <strain evidence="6">JP541</strain>
    </source>
</reference>
<sequence>MLISGLQKLTLLDYPGKVACTVFTPGCNLRCPFCHNAPLVLPELVGQDTDEEQV</sequence>
<protein>
    <submittedName>
        <fullName evidence="6">4Fe-4S cluster-binding domain-containing protein</fullName>
    </submittedName>
</protein>
<evidence type="ECO:0000256" key="2">
    <source>
        <dbReference type="ARBA" id="ARBA00022691"/>
    </source>
</evidence>
<name>A0A8I0H647_XANCI</name>
<evidence type="ECO:0000256" key="4">
    <source>
        <dbReference type="ARBA" id="ARBA00023004"/>
    </source>
</evidence>
<evidence type="ECO:0000313" key="7">
    <source>
        <dbReference type="Proteomes" id="UP000653002"/>
    </source>
</evidence>